<evidence type="ECO:0000313" key="3">
    <source>
        <dbReference type="Proteomes" id="UP001168620"/>
    </source>
</evidence>
<dbReference type="Gene3D" id="3.40.50.2000">
    <property type="entry name" value="Glycogen Phosphorylase B"/>
    <property type="match status" value="2"/>
</dbReference>
<gene>
    <name evidence="2" type="ORF">QWY28_16540</name>
</gene>
<evidence type="ECO:0000313" key="2">
    <source>
        <dbReference type="EMBL" id="MDN4174571.1"/>
    </source>
</evidence>
<proteinExistence type="predicted"/>
<dbReference type="RefSeq" id="WP_300953664.1">
    <property type="nucleotide sequence ID" value="NZ_JAUHJQ010000007.1"/>
</dbReference>
<comment type="caution">
    <text evidence="2">The sequence shown here is derived from an EMBL/GenBank/DDBJ whole genome shotgun (WGS) entry which is preliminary data.</text>
</comment>
<dbReference type="Pfam" id="PF13692">
    <property type="entry name" value="Glyco_trans_1_4"/>
    <property type="match status" value="1"/>
</dbReference>
<evidence type="ECO:0008006" key="4">
    <source>
        <dbReference type="Google" id="ProtNLM"/>
    </source>
</evidence>
<evidence type="ECO:0000256" key="1">
    <source>
        <dbReference type="SAM" id="MobiDB-lite"/>
    </source>
</evidence>
<keyword evidence="3" id="KW-1185">Reference proteome</keyword>
<organism evidence="2 3">
    <name type="scientific">Nocardioides oceani</name>
    <dbReference type="NCBI Taxonomy" id="3058369"/>
    <lineage>
        <taxon>Bacteria</taxon>
        <taxon>Bacillati</taxon>
        <taxon>Actinomycetota</taxon>
        <taxon>Actinomycetes</taxon>
        <taxon>Propionibacteriales</taxon>
        <taxon>Nocardioidaceae</taxon>
        <taxon>Nocardioides</taxon>
    </lineage>
</organism>
<protein>
    <recommendedName>
        <fullName evidence="4">Glycosyltransferase</fullName>
    </recommendedName>
</protein>
<accession>A0ABT8FIR1</accession>
<feature type="region of interest" description="Disordered" evidence="1">
    <location>
        <begin position="337"/>
        <end position="370"/>
    </location>
</feature>
<dbReference type="EMBL" id="JAUHJQ010000007">
    <property type="protein sequence ID" value="MDN4174571.1"/>
    <property type="molecule type" value="Genomic_DNA"/>
</dbReference>
<reference evidence="2" key="1">
    <citation type="submission" date="2023-06" db="EMBL/GenBank/DDBJ databases">
        <title>Draft genome sequence of Nocardioides sp. SOB77.</title>
        <authorList>
            <person name="Zhang G."/>
        </authorList>
    </citation>
    <scope>NUCLEOTIDE SEQUENCE</scope>
    <source>
        <strain evidence="2">SOB77</strain>
    </source>
</reference>
<name>A0ABT8FIR1_9ACTN</name>
<dbReference type="Proteomes" id="UP001168620">
    <property type="component" value="Unassembled WGS sequence"/>
</dbReference>
<sequence>MSAARPVVLFSTGPLKETDNPYLHELVAGLGAHADIRFLDPWTALRLRADVVHVHWPHQLVRGATRLRTLVKLLTSTVLLLRVARGRVPVVLTVHNLASHETGSRAERLLARFLDRLVSVRVYLNEAEHNDTSRGVVVLHGSYRPWLERTASLDDGRAAYVGGAVLFGMLRPYKGIERVVEAATAAHVPVLVAGRPVEATYAAELRALADRSPGVELAARHVPDDELVRMIRARDLVVLPYEGMYNSGALLYALAVGRPVLVPRSPANLALQAEVGPAWVALHDPPLTAEVLRDALVAARDAARAGPPPLDRRGWGTGVDLHRRVYATVEASPWRRRLRDPDGDQRANRRRLAADPAFGLHSSRNAGPEG</sequence>
<dbReference type="SUPFAM" id="SSF53756">
    <property type="entry name" value="UDP-Glycosyltransferase/glycogen phosphorylase"/>
    <property type="match status" value="1"/>
</dbReference>